<feature type="region of interest" description="Disordered" evidence="15">
    <location>
        <begin position="1"/>
        <end position="20"/>
    </location>
</feature>
<dbReference type="PROSITE" id="PS01084">
    <property type="entry name" value="DNA_PHOTOLYASES_2_2"/>
    <property type="match status" value="1"/>
</dbReference>
<dbReference type="InterPro" id="IPR036155">
    <property type="entry name" value="Crypto/Photolyase_N_sf"/>
</dbReference>
<evidence type="ECO:0000256" key="12">
    <source>
        <dbReference type="ARBA" id="ARBA00033999"/>
    </source>
</evidence>
<organism evidence="17 18">
    <name type="scientific">Diploptera punctata</name>
    <name type="common">Pacific beetle cockroach</name>
    <dbReference type="NCBI Taxonomy" id="6984"/>
    <lineage>
        <taxon>Eukaryota</taxon>
        <taxon>Metazoa</taxon>
        <taxon>Ecdysozoa</taxon>
        <taxon>Arthropoda</taxon>
        <taxon>Hexapoda</taxon>
        <taxon>Insecta</taxon>
        <taxon>Pterygota</taxon>
        <taxon>Neoptera</taxon>
        <taxon>Polyneoptera</taxon>
        <taxon>Dictyoptera</taxon>
        <taxon>Blattodea</taxon>
        <taxon>Blaberoidea</taxon>
        <taxon>Blaberidae</taxon>
        <taxon>Diplopterinae</taxon>
        <taxon>Diploptera</taxon>
    </lineage>
</organism>
<dbReference type="FunFam" id="3.40.50.620:FF:000110">
    <property type="entry name" value="Deoxyribodipyrimidine photolyase"/>
    <property type="match status" value="1"/>
</dbReference>
<dbReference type="AlphaFoldDB" id="A0AAD8EL11"/>
<comment type="caution">
    <text evidence="17">The sequence shown here is derived from an EMBL/GenBank/DDBJ whole genome shotgun (WGS) entry which is preliminary data.</text>
</comment>
<dbReference type="InterPro" id="IPR032673">
    <property type="entry name" value="DNA_photolyase_2_CS"/>
</dbReference>
<keyword evidence="8" id="KW-0238">DNA-binding</keyword>
<dbReference type="NCBIfam" id="TIGR00591">
    <property type="entry name" value="phr2"/>
    <property type="match status" value="1"/>
</dbReference>
<dbReference type="InterPro" id="IPR052219">
    <property type="entry name" value="Photolyase_Class-2"/>
</dbReference>
<evidence type="ECO:0000256" key="9">
    <source>
        <dbReference type="ARBA" id="ARBA00023204"/>
    </source>
</evidence>
<dbReference type="InterPro" id="IPR008148">
    <property type="entry name" value="DNA_photolyase_2"/>
</dbReference>
<evidence type="ECO:0000256" key="6">
    <source>
        <dbReference type="ARBA" id="ARBA00022763"/>
    </source>
</evidence>
<keyword evidence="10" id="KW-0456">Lyase</keyword>
<feature type="domain" description="Photolyase/cryptochrome alpha/beta" evidence="16">
    <location>
        <begin position="69"/>
        <end position="201"/>
    </location>
</feature>
<keyword evidence="5" id="KW-0285">Flavoprotein</keyword>
<dbReference type="SUPFAM" id="SSF52425">
    <property type="entry name" value="Cryptochrome/photolyase, N-terminal domain"/>
    <property type="match status" value="1"/>
</dbReference>
<evidence type="ECO:0000256" key="7">
    <source>
        <dbReference type="ARBA" id="ARBA00022827"/>
    </source>
</evidence>
<dbReference type="PANTHER" id="PTHR10211">
    <property type="entry name" value="DEOXYRIBODIPYRIMIDINE PHOTOLYASE"/>
    <property type="match status" value="1"/>
</dbReference>
<evidence type="ECO:0000256" key="14">
    <source>
        <dbReference type="ARBA" id="ARBA00083107"/>
    </source>
</evidence>
<evidence type="ECO:0000256" key="13">
    <source>
        <dbReference type="ARBA" id="ARBA00059220"/>
    </source>
</evidence>
<dbReference type="PANTHER" id="PTHR10211:SF0">
    <property type="entry name" value="DEOXYRIBODIPYRIMIDINE PHOTO-LYASE"/>
    <property type="match status" value="1"/>
</dbReference>
<dbReference type="Gene3D" id="3.40.50.620">
    <property type="entry name" value="HUPs"/>
    <property type="match status" value="1"/>
</dbReference>
<evidence type="ECO:0000256" key="10">
    <source>
        <dbReference type="ARBA" id="ARBA00023239"/>
    </source>
</evidence>
<dbReference type="PROSITE" id="PS51645">
    <property type="entry name" value="PHR_CRY_ALPHA_BETA"/>
    <property type="match status" value="1"/>
</dbReference>
<dbReference type="FunFam" id="1.25.40.80:FF:000004">
    <property type="entry name" value="Deoxyribodipyrimidine photolyase"/>
    <property type="match status" value="1"/>
</dbReference>
<evidence type="ECO:0000259" key="16">
    <source>
        <dbReference type="PROSITE" id="PS51645"/>
    </source>
</evidence>
<comment type="function">
    <text evidence="13">Involved in repair of UV radiation-induced DNA damage. Catalyzes the light-dependent monomerization (300-600 nm) of cyclobutyl pyrimidine dimers (in cis-syn configuration), which are formed between adjacent bases on the same DNA strand upon exposure to ultraviolet radiation.</text>
</comment>
<keyword evidence="7" id="KW-0274">FAD</keyword>
<evidence type="ECO:0000256" key="15">
    <source>
        <dbReference type="SAM" id="MobiDB-lite"/>
    </source>
</evidence>
<dbReference type="Gene3D" id="1.10.579.10">
    <property type="entry name" value="DNA Cyclobutane Dipyrimidine Photolyase, subunit A, domain 3"/>
    <property type="match status" value="1"/>
</dbReference>
<name>A0AAD8EL11_DIPPU</name>
<reference evidence="17" key="1">
    <citation type="journal article" date="2023" name="IScience">
        <title>Live-bearing cockroach genome reveals convergent evolutionary mechanisms linked to viviparity in insects and beyond.</title>
        <authorList>
            <person name="Fouks B."/>
            <person name="Harrison M.C."/>
            <person name="Mikhailova A.A."/>
            <person name="Marchal E."/>
            <person name="English S."/>
            <person name="Carruthers M."/>
            <person name="Jennings E.C."/>
            <person name="Chiamaka E.L."/>
            <person name="Frigard R.A."/>
            <person name="Pippel M."/>
            <person name="Attardo G.M."/>
            <person name="Benoit J.B."/>
            <person name="Bornberg-Bauer E."/>
            <person name="Tobe S.S."/>
        </authorList>
    </citation>
    <scope>NUCLEOTIDE SEQUENCE</scope>
    <source>
        <strain evidence="17">Stay&amp;Tobe</strain>
    </source>
</reference>
<dbReference type="Pfam" id="PF00875">
    <property type="entry name" value="DNA_photolyase"/>
    <property type="match status" value="1"/>
</dbReference>
<evidence type="ECO:0000256" key="2">
    <source>
        <dbReference type="ARBA" id="ARBA00006409"/>
    </source>
</evidence>
<dbReference type="EMBL" id="JASPKZ010003409">
    <property type="protein sequence ID" value="KAJ9593744.1"/>
    <property type="molecule type" value="Genomic_DNA"/>
</dbReference>
<evidence type="ECO:0000256" key="5">
    <source>
        <dbReference type="ARBA" id="ARBA00022630"/>
    </source>
</evidence>
<dbReference type="InterPro" id="IPR036134">
    <property type="entry name" value="Crypto/Photolyase_FAD-like_sf"/>
</dbReference>
<comment type="similarity">
    <text evidence="2">Belongs to the DNA photolyase class-2 family.</text>
</comment>
<evidence type="ECO:0000313" key="17">
    <source>
        <dbReference type="EMBL" id="KAJ9593744.1"/>
    </source>
</evidence>
<dbReference type="GO" id="GO:0009650">
    <property type="term" value="P:UV protection"/>
    <property type="evidence" value="ECO:0007669"/>
    <property type="project" value="UniProtKB-ARBA"/>
</dbReference>
<accession>A0AAD8EL11</accession>
<sequence length="504" mass="57543">MPPKAKKKKVEAGEASSLETSQGIPDLTDIHKKLDADRQATAASVMEFKFNKKRVRVLSEVTEVPERVEGVLYWMSRDQRVQDNWAMLYAQKLALKNKVPLHVCFCLVPKFLDATIRHYHFMLTGLKEVASECKQLNIEFHLLSGRAVDVLPEFVRQHNMGAVVTDFAPLRVPAQWVADVQTSLPPDVPFCQVDAHNILPCWVASDKLEYAARTIRNKINSKLPEFLTQFPPVVKHPHSASFKAEEVDWSRAEASLEVDRSVKPVTWATPGTKAGLTVLQTFCNSRLKLFASKRNDPTADALSNLSPWFHFGQVSVQRCVLVVRQFKSKHAQSVDAFCEEAIVRRELADNFCHYNNKYDSLDGASDWAKTTLQSGKDKREYVYSRKQLELAQTHDVLWNSAQRQLIEEGKMHGFLRMYWAKKILEWTDAPARALADAIYLNDRFSLDGRDPNGFVGCMWSICGIHDQGWAERPVFGKIRYMNYAGCKRKFDVDAYVMRWSRGGR</sequence>
<gene>
    <name evidence="17" type="ORF">L9F63_014717</name>
</gene>
<evidence type="ECO:0000256" key="8">
    <source>
        <dbReference type="ARBA" id="ARBA00023125"/>
    </source>
</evidence>
<protein>
    <recommendedName>
        <fullName evidence="4">Deoxyribodipyrimidine photo-lyase</fullName>
        <ecNumber evidence="3">4.1.99.3</ecNumber>
    </recommendedName>
    <alternativeName>
        <fullName evidence="11">DNA photolyase</fullName>
    </alternativeName>
    <alternativeName>
        <fullName evidence="14">Photoreactivating enzyme</fullName>
    </alternativeName>
</protein>
<dbReference type="InterPro" id="IPR014729">
    <property type="entry name" value="Rossmann-like_a/b/a_fold"/>
</dbReference>
<dbReference type="FunFam" id="1.10.579.10:FF:000002">
    <property type="entry name" value="Deoxyribodipyrimidine photolyase"/>
    <property type="match status" value="1"/>
</dbReference>
<comment type="cofactor">
    <cofactor evidence="1">
        <name>FAD</name>
        <dbReference type="ChEBI" id="CHEBI:57692"/>
    </cofactor>
</comment>
<dbReference type="Gene3D" id="1.25.40.80">
    <property type="match status" value="1"/>
</dbReference>
<dbReference type="GO" id="GO:0003904">
    <property type="term" value="F:deoxyribodipyrimidine photo-lyase activity"/>
    <property type="evidence" value="ECO:0007669"/>
    <property type="project" value="UniProtKB-EC"/>
</dbReference>
<dbReference type="SUPFAM" id="SSF48173">
    <property type="entry name" value="Cryptochrome/photolyase FAD-binding domain"/>
    <property type="match status" value="1"/>
</dbReference>
<dbReference type="PROSITE" id="PS01083">
    <property type="entry name" value="DNA_PHOTOLYASES_2_1"/>
    <property type="match status" value="1"/>
</dbReference>
<dbReference type="GO" id="GO:0003677">
    <property type="term" value="F:DNA binding"/>
    <property type="evidence" value="ECO:0007669"/>
    <property type="project" value="UniProtKB-KW"/>
</dbReference>
<reference evidence="17" key="2">
    <citation type="submission" date="2023-05" db="EMBL/GenBank/DDBJ databases">
        <authorList>
            <person name="Fouks B."/>
        </authorList>
    </citation>
    <scope>NUCLEOTIDE SEQUENCE</scope>
    <source>
        <strain evidence="17">Stay&amp;Tobe</strain>
        <tissue evidence="17">Testes</tissue>
    </source>
</reference>
<dbReference type="Proteomes" id="UP001233999">
    <property type="component" value="Unassembled WGS sequence"/>
</dbReference>
<evidence type="ECO:0000256" key="1">
    <source>
        <dbReference type="ARBA" id="ARBA00001974"/>
    </source>
</evidence>
<keyword evidence="18" id="KW-1185">Reference proteome</keyword>
<dbReference type="EC" id="4.1.99.3" evidence="3"/>
<dbReference type="InterPro" id="IPR006050">
    <property type="entry name" value="DNA_photolyase_N"/>
</dbReference>
<evidence type="ECO:0000256" key="3">
    <source>
        <dbReference type="ARBA" id="ARBA00013149"/>
    </source>
</evidence>
<keyword evidence="9" id="KW-0234">DNA repair</keyword>
<evidence type="ECO:0000313" key="18">
    <source>
        <dbReference type="Proteomes" id="UP001233999"/>
    </source>
</evidence>
<evidence type="ECO:0000256" key="11">
    <source>
        <dbReference type="ARBA" id="ARBA00031671"/>
    </source>
</evidence>
<proteinExistence type="inferred from homology"/>
<comment type="catalytic activity">
    <reaction evidence="12">
        <text>cyclobutadipyrimidine (in DNA) = 2 pyrimidine residues (in DNA).</text>
        <dbReference type="EC" id="4.1.99.3"/>
    </reaction>
</comment>
<evidence type="ECO:0000256" key="4">
    <source>
        <dbReference type="ARBA" id="ARBA00014046"/>
    </source>
</evidence>
<keyword evidence="6" id="KW-0227">DNA damage</keyword>
<dbReference type="GO" id="GO:0000719">
    <property type="term" value="P:photoreactive repair"/>
    <property type="evidence" value="ECO:0007669"/>
    <property type="project" value="TreeGrafter"/>
</dbReference>